<dbReference type="InterPro" id="IPR000792">
    <property type="entry name" value="Tscrpt_reg_LuxR_C"/>
</dbReference>
<dbReference type="CDD" id="cd06170">
    <property type="entry name" value="LuxR_C_like"/>
    <property type="match status" value="1"/>
</dbReference>
<evidence type="ECO:0000256" key="2">
    <source>
        <dbReference type="ARBA" id="ARBA00023125"/>
    </source>
</evidence>
<dbReference type="Pfam" id="PF00196">
    <property type="entry name" value="GerE"/>
    <property type="match status" value="1"/>
</dbReference>
<dbReference type="PROSITE" id="PS50043">
    <property type="entry name" value="HTH_LUXR_2"/>
    <property type="match status" value="1"/>
</dbReference>
<keyword evidence="3" id="KW-0804">Transcription</keyword>
<reference evidence="5" key="1">
    <citation type="submission" date="2021-03" db="EMBL/GenBank/DDBJ databases">
        <title>Complete Genome of Pseudoalteromonas xiamenensis STKMTI.2, a new potential marine bacterium producing anti-Vibrio compounds.</title>
        <authorList>
            <person name="Handayani D.P."/>
            <person name="Isnansetyo A."/>
            <person name="Istiqomah I."/>
            <person name="Jumina J."/>
        </authorList>
    </citation>
    <scope>NUCLEOTIDE SEQUENCE</scope>
    <source>
        <strain evidence="5">STKMTI.2</strain>
    </source>
</reference>
<keyword evidence="6" id="KW-1185">Reference proteome</keyword>
<protein>
    <recommendedName>
        <fullName evidence="4">HTH luxR-type domain-containing protein</fullName>
    </recommendedName>
</protein>
<dbReference type="InterPro" id="IPR036388">
    <property type="entry name" value="WH-like_DNA-bd_sf"/>
</dbReference>
<evidence type="ECO:0000256" key="3">
    <source>
        <dbReference type="ARBA" id="ARBA00023163"/>
    </source>
</evidence>
<dbReference type="PANTHER" id="PTHR44688">
    <property type="entry name" value="DNA-BINDING TRANSCRIPTIONAL ACTIVATOR DEVR_DOSR"/>
    <property type="match status" value="1"/>
</dbReference>
<dbReference type="Gene3D" id="1.10.10.10">
    <property type="entry name" value="Winged helix-like DNA-binding domain superfamily/Winged helix DNA-binding domain"/>
    <property type="match status" value="1"/>
</dbReference>
<dbReference type="PANTHER" id="PTHR44688:SF16">
    <property type="entry name" value="DNA-BINDING TRANSCRIPTIONAL ACTIVATOR DEVR_DOSR"/>
    <property type="match status" value="1"/>
</dbReference>
<dbReference type="GO" id="GO:0006355">
    <property type="term" value="P:regulation of DNA-templated transcription"/>
    <property type="evidence" value="ECO:0007669"/>
    <property type="project" value="InterPro"/>
</dbReference>
<dbReference type="KEGG" id="pxi:J5O05_08185"/>
<dbReference type="EMBL" id="CP072133">
    <property type="protein sequence ID" value="QTH72735.1"/>
    <property type="molecule type" value="Genomic_DNA"/>
</dbReference>
<dbReference type="InterPro" id="IPR036693">
    <property type="entry name" value="TF_LuxR_autoind-bd_dom_sf"/>
</dbReference>
<keyword evidence="2" id="KW-0238">DNA-binding</keyword>
<dbReference type="Gene3D" id="3.30.450.80">
    <property type="entry name" value="Transcription factor LuxR-like, autoinducer-binding domain"/>
    <property type="match status" value="1"/>
</dbReference>
<sequence>MDIKKFSSLAKRTTSISCFESIHLLCEEFAKLASMKQFIFTIVENNSLYSSKLRNFSNLSDEVKNDIKSSSEGESAFINCQLDNYTPQHWDAKSSKGNSDVKMVATFFSKYGFTCGVNIPIKAKSGDLAFFNLVCETPLEANELDSILVFAHTFSSYLFASYVRIKEECGAVSKLSPRENDCLFWACEGKTAWEISKIIGLSQRTVTFHLMNIISKLQANNRQHAVALAIMKGIVKPTFRNVQV</sequence>
<dbReference type="SMART" id="SM00421">
    <property type="entry name" value="HTH_LUXR"/>
    <property type="match status" value="1"/>
</dbReference>
<dbReference type="SUPFAM" id="SSF46894">
    <property type="entry name" value="C-terminal effector domain of the bipartite response regulators"/>
    <property type="match status" value="1"/>
</dbReference>
<dbReference type="InterPro" id="IPR016032">
    <property type="entry name" value="Sig_transdc_resp-reg_C-effctor"/>
</dbReference>
<feature type="domain" description="HTH luxR-type" evidence="4">
    <location>
        <begin position="168"/>
        <end position="233"/>
    </location>
</feature>
<keyword evidence="1" id="KW-0805">Transcription regulation</keyword>
<organism evidence="5 6">
    <name type="scientific">Pseudoalteromonas xiamenensis</name>
    <dbReference type="NCBI Taxonomy" id="882626"/>
    <lineage>
        <taxon>Bacteria</taxon>
        <taxon>Pseudomonadati</taxon>
        <taxon>Pseudomonadota</taxon>
        <taxon>Gammaproteobacteria</taxon>
        <taxon>Alteromonadales</taxon>
        <taxon>Pseudoalteromonadaceae</taxon>
        <taxon>Pseudoalteromonas</taxon>
    </lineage>
</organism>
<gene>
    <name evidence="5" type="ORF">J5O05_08185</name>
</gene>
<evidence type="ECO:0000259" key="4">
    <source>
        <dbReference type="PROSITE" id="PS50043"/>
    </source>
</evidence>
<name>A0A975DJ90_9GAMM</name>
<dbReference type="PRINTS" id="PR00038">
    <property type="entry name" value="HTHLUXR"/>
</dbReference>
<evidence type="ECO:0000313" key="6">
    <source>
        <dbReference type="Proteomes" id="UP000664904"/>
    </source>
</evidence>
<accession>A0A975DJ90</accession>
<dbReference type="PROSITE" id="PS00622">
    <property type="entry name" value="HTH_LUXR_1"/>
    <property type="match status" value="1"/>
</dbReference>
<dbReference type="Proteomes" id="UP000664904">
    <property type="component" value="Chromosome"/>
</dbReference>
<dbReference type="RefSeq" id="WP_208844358.1">
    <property type="nucleotide sequence ID" value="NZ_CP072133.1"/>
</dbReference>
<dbReference type="AlphaFoldDB" id="A0A975DJ90"/>
<proteinExistence type="predicted"/>
<evidence type="ECO:0000256" key="1">
    <source>
        <dbReference type="ARBA" id="ARBA00023015"/>
    </source>
</evidence>
<evidence type="ECO:0000313" key="5">
    <source>
        <dbReference type="EMBL" id="QTH72735.1"/>
    </source>
</evidence>
<dbReference type="GO" id="GO:0003677">
    <property type="term" value="F:DNA binding"/>
    <property type="evidence" value="ECO:0007669"/>
    <property type="project" value="UniProtKB-KW"/>
</dbReference>